<feature type="region of interest" description="Disordered" evidence="1">
    <location>
        <begin position="1"/>
        <end position="56"/>
    </location>
</feature>
<dbReference type="AlphaFoldDB" id="A0AAD7HXH7"/>
<gene>
    <name evidence="2" type="ORF">B0H16DRAFT_1469582</name>
</gene>
<proteinExistence type="predicted"/>
<feature type="compositionally biased region" description="Basic residues" evidence="1">
    <location>
        <begin position="297"/>
        <end position="314"/>
    </location>
</feature>
<organism evidence="2 3">
    <name type="scientific">Mycena metata</name>
    <dbReference type="NCBI Taxonomy" id="1033252"/>
    <lineage>
        <taxon>Eukaryota</taxon>
        <taxon>Fungi</taxon>
        <taxon>Dikarya</taxon>
        <taxon>Basidiomycota</taxon>
        <taxon>Agaricomycotina</taxon>
        <taxon>Agaricomycetes</taxon>
        <taxon>Agaricomycetidae</taxon>
        <taxon>Agaricales</taxon>
        <taxon>Marasmiineae</taxon>
        <taxon>Mycenaceae</taxon>
        <taxon>Mycena</taxon>
    </lineage>
</organism>
<accession>A0AAD7HXH7</accession>
<feature type="region of interest" description="Disordered" evidence="1">
    <location>
        <begin position="274"/>
        <end position="352"/>
    </location>
</feature>
<comment type="caution">
    <text evidence="2">The sequence shown here is derived from an EMBL/GenBank/DDBJ whole genome shotgun (WGS) entry which is preliminary data.</text>
</comment>
<sequence length="352" mass="39039">MSTNPRRTAARKSQAPAPAIALDNKENLAAAKKTSGLLRQAPKPKPKAPPPRSDSFARDLEMEEKFNIEGNNVADIVYARRDNDAAQAKLMRELNELRAQLASANVNMDVPPEDDEQEMAPPAREHAPVSDALLQERAKNADLQRRLDELTKADLGELEQIPRPAGAAGNDFNIQNEMGLGGSAANREIYKSLLRNVRDLTLQAGIDWERPWSETPAAAKAKLYDVARARHPILANYVNDWATDEMIKQYTKNKRRHGYRQKFLDVPEKFAYLKHNSAKRDPSASRKRRTVATSTSKKAKNAVKVPVPKKRKPAAKAGSSKAKGKRAVADDEDEAEDEDMPAFDGGESTEED</sequence>
<evidence type="ECO:0000313" key="2">
    <source>
        <dbReference type="EMBL" id="KAJ7730419.1"/>
    </source>
</evidence>
<protein>
    <submittedName>
        <fullName evidence="2">Uncharacterized protein</fullName>
    </submittedName>
</protein>
<evidence type="ECO:0000313" key="3">
    <source>
        <dbReference type="Proteomes" id="UP001215598"/>
    </source>
</evidence>
<dbReference type="Proteomes" id="UP001215598">
    <property type="component" value="Unassembled WGS sequence"/>
</dbReference>
<reference evidence="2" key="1">
    <citation type="submission" date="2023-03" db="EMBL/GenBank/DDBJ databases">
        <title>Massive genome expansion in bonnet fungi (Mycena s.s.) driven by repeated elements and novel gene families across ecological guilds.</title>
        <authorList>
            <consortium name="Lawrence Berkeley National Laboratory"/>
            <person name="Harder C.B."/>
            <person name="Miyauchi S."/>
            <person name="Viragh M."/>
            <person name="Kuo A."/>
            <person name="Thoen E."/>
            <person name="Andreopoulos B."/>
            <person name="Lu D."/>
            <person name="Skrede I."/>
            <person name="Drula E."/>
            <person name="Henrissat B."/>
            <person name="Morin E."/>
            <person name="Kohler A."/>
            <person name="Barry K."/>
            <person name="LaButti K."/>
            <person name="Morin E."/>
            <person name="Salamov A."/>
            <person name="Lipzen A."/>
            <person name="Mereny Z."/>
            <person name="Hegedus B."/>
            <person name="Baldrian P."/>
            <person name="Stursova M."/>
            <person name="Weitz H."/>
            <person name="Taylor A."/>
            <person name="Grigoriev I.V."/>
            <person name="Nagy L.G."/>
            <person name="Martin F."/>
            <person name="Kauserud H."/>
        </authorList>
    </citation>
    <scope>NUCLEOTIDE SEQUENCE</scope>
    <source>
        <strain evidence="2">CBHHK182m</strain>
    </source>
</reference>
<keyword evidence="3" id="KW-1185">Reference proteome</keyword>
<evidence type="ECO:0000256" key="1">
    <source>
        <dbReference type="SAM" id="MobiDB-lite"/>
    </source>
</evidence>
<name>A0AAD7HXH7_9AGAR</name>
<feature type="compositionally biased region" description="Acidic residues" evidence="1">
    <location>
        <begin position="330"/>
        <end position="352"/>
    </location>
</feature>
<dbReference type="EMBL" id="JARKIB010000159">
    <property type="protein sequence ID" value="KAJ7730419.1"/>
    <property type="molecule type" value="Genomic_DNA"/>
</dbReference>